<proteinExistence type="predicted"/>
<protein>
    <submittedName>
        <fullName evidence="1">Uncharacterized protein</fullName>
    </submittedName>
</protein>
<dbReference type="EMBL" id="CM026430">
    <property type="protein sequence ID" value="KAG0561835.1"/>
    <property type="molecule type" value="Genomic_DNA"/>
</dbReference>
<keyword evidence="2" id="KW-1185">Reference proteome</keyword>
<dbReference type="Proteomes" id="UP000822688">
    <property type="component" value="Chromosome 9"/>
</dbReference>
<accession>A0A8T0GTY6</accession>
<organism evidence="1 2">
    <name type="scientific">Ceratodon purpureus</name>
    <name type="common">Fire moss</name>
    <name type="synonym">Dicranum purpureum</name>
    <dbReference type="NCBI Taxonomy" id="3225"/>
    <lineage>
        <taxon>Eukaryota</taxon>
        <taxon>Viridiplantae</taxon>
        <taxon>Streptophyta</taxon>
        <taxon>Embryophyta</taxon>
        <taxon>Bryophyta</taxon>
        <taxon>Bryophytina</taxon>
        <taxon>Bryopsida</taxon>
        <taxon>Dicranidae</taxon>
        <taxon>Pseudoditrichales</taxon>
        <taxon>Ditrichaceae</taxon>
        <taxon>Ceratodon</taxon>
    </lineage>
</organism>
<dbReference type="AlphaFoldDB" id="A0A8T0GTY6"/>
<evidence type="ECO:0000313" key="2">
    <source>
        <dbReference type="Proteomes" id="UP000822688"/>
    </source>
</evidence>
<name>A0A8T0GTY6_CERPU</name>
<sequence>MRIDGVEDGNICDLTKPQGTGVQKEDLSNEFQAKIDSQVCKIFKLRSGYNVLEGTMLCFETFMQPNQVFQFINRNLTQLRHFVLLKNKRKEPYSQQLYCAT</sequence>
<gene>
    <name evidence="1" type="ORF">KC19_9G096100</name>
</gene>
<evidence type="ECO:0000313" key="1">
    <source>
        <dbReference type="EMBL" id="KAG0561835.1"/>
    </source>
</evidence>
<comment type="caution">
    <text evidence="1">The sequence shown here is derived from an EMBL/GenBank/DDBJ whole genome shotgun (WGS) entry which is preliminary data.</text>
</comment>
<reference evidence="1" key="1">
    <citation type="submission" date="2020-06" db="EMBL/GenBank/DDBJ databases">
        <title>WGS assembly of Ceratodon purpureus strain R40.</title>
        <authorList>
            <person name="Carey S.B."/>
            <person name="Jenkins J."/>
            <person name="Shu S."/>
            <person name="Lovell J.T."/>
            <person name="Sreedasyam A."/>
            <person name="Maumus F."/>
            <person name="Tiley G.P."/>
            <person name="Fernandez-Pozo N."/>
            <person name="Barry K."/>
            <person name="Chen C."/>
            <person name="Wang M."/>
            <person name="Lipzen A."/>
            <person name="Daum C."/>
            <person name="Saski C.A."/>
            <person name="Payton A.C."/>
            <person name="Mcbreen J.C."/>
            <person name="Conrad R.E."/>
            <person name="Kollar L.M."/>
            <person name="Olsson S."/>
            <person name="Huttunen S."/>
            <person name="Landis J.B."/>
            <person name="Wickett N.J."/>
            <person name="Johnson M.G."/>
            <person name="Rensing S.A."/>
            <person name="Grimwood J."/>
            <person name="Schmutz J."/>
            <person name="Mcdaniel S.F."/>
        </authorList>
    </citation>
    <scope>NUCLEOTIDE SEQUENCE</scope>
    <source>
        <strain evidence="1">R40</strain>
    </source>
</reference>